<name>A0A1E5QQX7_9CYAN</name>
<comment type="caution">
    <text evidence="2">The sequence shown here is derived from an EMBL/GenBank/DDBJ whole genome shotgun (WGS) entry which is preliminary data.</text>
</comment>
<dbReference type="Pfam" id="PF13470">
    <property type="entry name" value="PIN_3"/>
    <property type="match status" value="1"/>
</dbReference>
<dbReference type="InterPro" id="IPR002716">
    <property type="entry name" value="PIN_dom"/>
</dbReference>
<organism evidence="2">
    <name type="scientific">Desertifilum tharense IPPAS B-1220</name>
    <dbReference type="NCBI Taxonomy" id="1781255"/>
    <lineage>
        <taxon>Bacteria</taxon>
        <taxon>Bacillati</taxon>
        <taxon>Cyanobacteriota</taxon>
        <taxon>Cyanophyceae</taxon>
        <taxon>Desertifilales</taxon>
        <taxon>Desertifilaceae</taxon>
        <taxon>Desertifilum</taxon>
    </lineage>
</organism>
<dbReference type="InterPro" id="IPR029060">
    <property type="entry name" value="PIN-like_dom_sf"/>
</dbReference>
<accession>A0A1E5QQX7</accession>
<dbReference type="SMART" id="SM00670">
    <property type="entry name" value="PINc"/>
    <property type="match status" value="1"/>
</dbReference>
<dbReference type="InterPro" id="IPR002850">
    <property type="entry name" value="PIN_toxin-like"/>
</dbReference>
<dbReference type="SUPFAM" id="SSF88723">
    <property type="entry name" value="PIN domain-like"/>
    <property type="match status" value="1"/>
</dbReference>
<dbReference type="NCBIfam" id="TIGR00305">
    <property type="entry name" value="putative toxin-antitoxin system toxin component, PIN family"/>
    <property type="match status" value="1"/>
</dbReference>
<dbReference type="PANTHER" id="PTHR34610:SF3">
    <property type="entry name" value="SSL7007 PROTEIN"/>
    <property type="match status" value="1"/>
</dbReference>
<reference evidence="2" key="1">
    <citation type="submission" date="2016-09" db="EMBL/GenBank/DDBJ databases">
        <title>Draft genome of thermotolerant cyanobacterium Desertifilum sp. strain IPPAS B-1220.</title>
        <authorList>
            <person name="Sinetova M.A."/>
            <person name="Bolakhan K."/>
            <person name="Zayadan B.K."/>
            <person name="Mironov K.S."/>
            <person name="Ustinova V."/>
            <person name="Kupriyanova E.V."/>
            <person name="Sidorov R.A."/>
            <person name="Skrypnik A.N."/>
            <person name="Gogoleva N.E."/>
            <person name="Gogolev Y.V."/>
            <person name="Los D.A."/>
        </authorList>
    </citation>
    <scope>NUCLEOTIDE SEQUENCE [LARGE SCALE GENOMIC DNA]</scope>
    <source>
        <strain evidence="2">IPPAS B-1220</strain>
    </source>
</reference>
<dbReference type="EMBL" id="MJGC01000018">
    <property type="protein sequence ID" value="OEJ77014.1"/>
    <property type="molecule type" value="Genomic_DNA"/>
</dbReference>
<evidence type="ECO:0000259" key="1">
    <source>
        <dbReference type="SMART" id="SM00670"/>
    </source>
</evidence>
<evidence type="ECO:0000313" key="2">
    <source>
        <dbReference type="EMBL" id="OEJ77014.1"/>
    </source>
</evidence>
<dbReference type="PANTHER" id="PTHR34610">
    <property type="entry name" value="SSL7007 PROTEIN"/>
    <property type="match status" value="1"/>
</dbReference>
<proteinExistence type="predicted"/>
<sequence>MTMTSRLVIDTNVLISALLFKSSVPFRALELAEEQGIILYSEATLSELGQVLNRPKFEKYISPEEKQLFLIKFINSCQLVKITETITICRDKKDNKFLELAVSGNANLLITGYLDLLVLNPFQSIEIMTPDRFVYKCTE</sequence>
<protein>
    <submittedName>
        <fullName evidence="2">Putative toxin-antitoxin system toxin component, PIN family</fullName>
    </submittedName>
</protein>
<dbReference type="AlphaFoldDB" id="A0A1E5QQX7"/>
<dbReference type="STRING" id="1781255.BH720_01445"/>
<feature type="domain" description="PIN" evidence="1">
    <location>
        <begin position="5"/>
        <end position="118"/>
    </location>
</feature>
<gene>
    <name evidence="2" type="ORF">BH720_01445</name>
</gene>